<keyword evidence="2" id="KW-1185">Reference proteome</keyword>
<accession>A0A1X0XIS0</accession>
<dbReference type="AlphaFoldDB" id="A0A1X0XIS0"/>
<organism evidence="1 2">
    <name type="scientific">Mycobacterium simiae</name>
    <name type="common">Mycobacterium habana</name>
    <dbReference type="NCBI Taxonomy" id="1784"/>
    <lineage>
        <taxon>Bacteria</taxon>
        <taxon>Bacillati</taxon>
        <taxon>Actinomycetota</taxon>
        <taxon>Actinomycetes</taxon>
        <taxon>Mycobacteriales</taxon>
        <taxon>Mycobacteriaceae</taxon>
        <taxon>Mycobacterium</taxon>
        <taxon>Mycobacterium simiae complex</taxon>
    </lineage>
</organism>
<protein>
    <recommendedName>
        <fullName evidence="3">DUF1877 family protein</fullName>
    </recommendedName>
</protein>
<name>A0A1X0XIS0_MYCSI</name>
<dbReference type="RefSeq" id="WP_084954098.1">
    <property type="nucleotide sequence ID" value="NZ_MZZM01000044.1"/>
</dbReference>
<dbReference type="EMBL" id="MZZM01000044">
    <property type="protein sequence ID" value="ORJ52785.1"/>
    <property type="molecule type" value="Genomic_DNA"/>
</dbReference>
<proteinExistence type="predicted"/>
<evidence type="ECO:0008006" key="3">
    <source>
        <dbReference type="Google" id="ProtNLM"/>
    </source>
</evidence>
<dbReference type="Proteomes" id="UP000193040">
    <property type="component" value="Unassembled WGS sequence"/>
</dbReference>
<evidence type="ECO:0000313" key="2">
    <source>
        <dbReference type="Proteomes" id="UP000193040"/>
    </source>
</evidence>
<gene>
    <name evidence="1" type="ORF">B5M45_30160</name>
</gene>
<evidence type="ECO:0000313" key="1">
    <source>
        <dbReference type="EMBL" id="ORJ52785.1"/>
    </source>
</evidence>
<comment type="caution">
    <text evidence="1">The sequence shown here is derived from an EMBL/GenBank/DDBJ whole genome shotgun (WGS) entry which is preliminary data.</text>
</comment>
<reference evidence="1 2" key="1">
    <citation type="submission" date="2017-03" db="EMBL/GenBank/DDBJ databases">
        <title>Genomic insights into Mycobacterium simiae human colonization.</title>
        <authorList>
            <person name="Steffani J.L."/>
            <person name="Brunck M.E."/>
            <person name="Cruz E."/>
            <person name="Montiel R."/>
            <person name="Barona F."/>
        </authorList>
    </citation>
    <scope>NUCLEOTIDE SEQUENCE [LARGE SCALE GENOMIC DNA]</scope>
    <source>
        <strain evidence="1 2">MsiGto</strain>
    </source>
</reference>
<sequence>MGVVHEYFVRDDDEQGALLLDTPERGVIGMCPITELVSLEALLMNSSGHETTTSQLMDRPDHAVVVAHDDEPWNVFVDRIADHTTALIAAAGPEQLGAALQPWSQIEEFAGQVTADELAQVMALLQPLFRQAVHHGRHIYVRTSC</sequence>